<accession>A0A073IC42</accession>
<sequence>MKAHDLPQRLVILKSFGQMNYSDQLIYKSRVAIKDKITMIKSHQDFIVELKNNGEDSSISKDANLKQWVISTLLMAFTRSQKQRKNSKIHSLWIQRLTNTEKTKSLTFWKKYTYMRIKRAVQLSVSRPHETGKMGKPQILFANGINLVKAFGSSGIAGMKRLMEGEGMAMSRSTAAQNKNTLDASPQSFLTLCPLVTWTPKISKYLRQNVCSANLRFRHRAVRKHSL</sequence>
<keyword evidence="2" id="KW-1185">Reference proteome</keyword>
<comment type="caution">
    <text evidence="1">The sequence shown here is derived from an EMBL/GenBank/DDBJ whole genome shotgun (WGS) entry which is preliminary data.</text>
</comment>
<organism evidence="1 2">
    <name type="scientific">Oxytricha trifallax</name>
    <dbReference type="NCBI Taxonomy" id="1172189"/>
    <lineage>
        <taxon>Eukaryota</taxon>
        <taxon>Sar</taxon>
        <taxon>Alveolata</taxon>
        <taxon>Ciliophora</taxon>
        <taxon>Intramacronucleata</taxon>
        <taxon>Spirotrichea</taxon>
        <taxon>Stichotrichia</taxon>
        <taxon>Sporadotrichida</taxon>
        <taxon>Oxytrichidae</taxon>
        <taxon>Oxytrichinae</taxon>
        <taxon>Oxytricha</taxon>
    </lineage>
</organism>
<reference evidence="2" key="1">
    <citation type="journal article" date="2014" name="Cell">
        <title>The Architecture of a Scrambled Genome Reveals Massive Levels of Genomic Rearrangement during Development.</title>
        <authorList>
            <person name="Chen X."/>
            <person name="Bracht J.R."/>
            <person name="Goldman A.D."/>
            <person name="Dolzhenko E."/>
            <person name="Clay D.M."/>
            <person name="Swart E.C."/>
            <person name="Perlman D.H."/>
            <person name="Doak T.G."/>
            <person name="Stuart A."/>
            <person name="Amemiya C.T."/>
            <person name="Sebra R.P."/>
            <person name="Landweber L.F."/>
        </authorList>
    </citation>
    <scope>NUCLEOTIDE SEQUENCE [LARGE SCALE GENOMIC DNA]</scope>
    <source>
        <strain evidence="2">JRB310</strain>
    </source>
</reference>
<evidence type="ECO:0000313" key="2">
    <source>
        <dbReference type="Proteomes" id="UP000053232"/>
    </source>
</evidence>
<evidence type="ECO:0000313" key="1">
    <source>
        <dbReference type="EMBL" id="KEJ82972.1"/>
    </source>
</evidence>
<gene>
    <name evidence="1" type="ORF">OXYTRIMIC_312</name>
</gene>
<proteinExistence type="predicted"/>
<name>A0A073IC42_9SPIT</name>
<protein>
    <submittedName>
        <fullName evidence="1">Uncharacterized protein</fullName>
    </submittedName>
</protein>
<dbReference type="AlphaFoldDB" id="A0A073IC42"/>
<dbReference type="Proteomes" id="UP000053232">
    <property type="component" value="Unassembled WGS sequence"/>
</dbReference>
<dbReference type="EMBL" id="ARYC01001496">
    <property type="protein sequence ID" value="KEJ82972.1"/>
    <property type="molecule type" value="Genomic_DNA"/>
</dbReference>